<feature type="domain" description="Disease resistance R13L4/SHOC-2-like LRR" evidence="15">
    <location>
        <begin position="266"/>
        <end position="453"/>
    </location>
</feature>
<keyword evidence="9 12" id="KW-0472">Membrane</keyword>
<keyword evidence="7" id="KW-0677">Repeat</keyword>
<keyword evidence="3" id="KW-1003">Cell membrane</keyword>
<keyword evidence="6 13" id="KW-0732">Signal</keyword>
<dbReference type="SMART" id="SM00369">
    <property type="entry name" value="LRR_TYP"/>
    <property type="match status" value="7"/>
</dbReference>
<feature type="signal peptide" evidence="13">
    <location>
        <begin position="1"/>
        <end position="23"/>
    </location>
</feature>
<evidence type="ECO:0000256" key="3">
    <source>
        <dbReference type="ARBA" id="ARBA00022475"/>
    </source>
</evidence>
<feature type="chain" id="PRO_5024324344" evidence="13">
    <location>
        <begin position="24"/>
        <end position="813"/>
    </location>
</feature>
<dbReference type="InterPro" id="IPR055414">
    <property type="entry name" value="LRR_R13L4/SHOC2-like"/>
</dbReference>
<evidence type="ECO:0000313" key="16">
    <source>
        <dbReference type="EMBL" id="KAE8124790.1"/>
    </source>
</evidence>
<dbReference type="GO" id="GO:0005886">
    <property type="term" value="C:plasma membrane"/>
    <property type="evidence" value="ECO:0007669"/>
    <property type="project" value="UniProtKB-SubCell"/>
</dbReference>
<evidence type="ECO:0000256" key="8">
    <source>
        <dbReference type="ARBA" id="ARBA00022989"/>
    </source>
</evidence>
<reference evidence="16 17" key="1">
    <citation type="submission" date="2019-06" db="EMBL/GenBank/DDBJ databases">
        <title>A chromosomal-level reference genome of Carpinus fangiana (Coryloideae, Betulaceae).</title>
        <authorList>
            <person name="Yang X."/>
            <person name="Wang Z."/>
            <person name="Zhang L."/>
            <person name="Hao G."/>
            <person name="Liu J."/>
            <person name="Yang Y."/>
        </authorList>
    </citation>
    <scope>NUCLEOTIDE SEQUENCE [LARGE SCALE GENOMIC DNA]</scope>
    <source>
        <strain evidence="16">Cfa_2016G</strain>
        <tissue evidence="16">Leaf</tissue>
    </source>
</reference>
<dbReference type="FunFam" id="3.80.10.10:FF:000299">
    <property type="entry name" value="Piriformospora indica-insensitive protein 2"/>
    <property type="match status" value="1"/>
</dbReference>
<comment type="subcellular location">
    <subcellularLocation>
        <location evidence="1">Cell membrane</location>
        <topology evidence="1">Single-pass type I membrane protein</topology>
    </subcellularLocation>
</comment>
<evidence type="ECO:0000256" key="12">
    <source>
        <dbReference type="SAM" id="Phobius"/>
    </source>
</evidence>
<dbReference type="Proteomes" id="UP000327013">
    <property type="component" value="Chromosome 8"/>
</dbReference>
<dbReference type="InterPro" id="IPR032675">
    <property type="entry name" value="LRR_dom_sf"/>
</dbReference>
<dbReference type="OrthoDB" id="8731593at2759"/>
<comment type="similarity">
    <text evidence="2">Belongs to the RLP family.</text>
</comment>
<dbReference type="FunFam" id="3.80.10.10:FF:001347">
    <property type="entry name" value="LRR receptor-like serine/threonine-protein kinase GSO2"/>
    <property type="match status" value="1"/>
</dbReference>
<feature type="transmembrane region" description="Helical" evidence="12">
    <location>
        <begin position="747"/>
        <end position="770"/>
    </location>
</feature>
<evidence type="ECO:0000256" key="2">
    <source>
        <dbReference type="ARBA" id="ARBA00009592"/>
    </source>
</evidence>
<dbReference type="InterPro" id="IPR001611">
    <property type="entry name" value="Leu-rich_rpt"/>
</dbReference>
<dbReference type="AlphaFoldDB" id="A0A5N6RU01"/>
<dbReference type="PANTHER" id="PTHR48063">
    <property type="entry name" value="LRR RECEPTOR-LIKE KINASE"/>
    <property type="match status" value="1"/>
</dbReference>
<keyword evidence="11" id="KW-0325">Glycoprotein</keyword>
<evidence type="ECO:0000256" key="5">
    <source>
        <dbReference type="ARBA" id="ARBA00022692"/>
    </source>
</evidence>
<sequence>MRSPNYAELVLLFLCTATIICFAFNLHDSEVMRCIEEERQALLKFRQGLLYSPELSWGTHEEDCCKWEGIKCSNRTGHAVTLDLSHKHLLGEISSSLLGLQHLTYLDLSDNSLSILPKFIGSITKLQYLNLSCNYFSGTIPPQLGNLSNLISLDISLNEMIIEDHNLDWLFHLSSLRHLDISSVNLSKVVNWPDKISMLPSLLEDLRLCNCELSMPFPPALINANCSSLPSLLDLSWNQLNSSIFPWLFKYTNSLVHLDLLYNAIQGLVPKTLGNMVALVHLDLSHNYLEGSIPKALGNMVALVHLDLSHNNLEGSIPKALGNMVALVHLDLSSNKLEGAIQNLSKLSLLRELHLSDNQLNGSLDNVLGKLSKLQFLDLSFNSLKGVITETHLSNLSSLNHLDLSYNSDLSLKFSPEWVPPFHLDYIELRSCKLGPAFPPWIQTQKNFSLLDISDARISDTIPNWFWDLSFNIKFLNISTNQIIVTIPFGWFLARFQGSYAIDLSYNRFSGQLPQLNSDSLVLNLSNNLFHGTMTFICESDGPLIYLDLSNNLFSGELPKCWPNPSFLNLTNNNLSGRILESFGKICFWKYSYLTSLHFQNNSFIGELHVSLMNCSSLRVIDFGENKLSGRIPAWIGTSLLQLMILRLPSNEFVGSIPHLCQLTSLQILDISYNSISGTIPRCIYNFTAMAQKQNSETIPLDYGFDAPEGSIHFDSKYIEKCLEDEATQDPKIGSTHQEQENSHERLWFYTSIAVGFVVGFWGACGTLVLKSSWRHAYFQVLERMGDIIFVTIAINMATPLKNFKTQCYHENI</sequence>
<feature type="domain" description="Leucine-rich repeat-containing N-terminal plant-type" evidence="14">
    <location>
        <begin position="36"/>
        <end position="73"/>
    </location>
</feature>
<dbReference type="Pfam" id="PF23598">
    <property type="entry name" value="LRR_14"/>
    <property type="match status" value="1"/>
</dbReference>
<organism evidence="16 17">
    <name type="scientific">Carpinus fangiana</name>
    <dbReference type="NCBI Taxonomy" id="176857"/>
    <lineage>
        <taxon>Eukaryota</taxon>
        <taxon>Viridiplantae</taxon>
        <taxon>Streptophyta</taxon>
        <taxon>Embryophyta</taxon>
        <taxon>Tracheophyta</taxon>
        <taxon>Spermatophyta</taxon>
        <taxon>Magnoliopsida</taxon>
        <taxon>eudicotyledons</taxon>
        <taxon>Gunneridae</taxon>
        <taxon>Pentapetalae</taxon>
        <taxon>rosids</taxon>
        <taxon>fabids</taxon>
        <taxon>Fagales</taxon>
        <taxon>Betulaceae</taxon>
        <taxon>Carpinus</taxon>
    </lineage>
</organism>
<dbReference type="PANTHER" id="PTHR48063:SF101">
    <property type="entry name" value="LRR RECEPTOR-LIKE SERINE_THREONINE-PROTEIN KINASE FLS2"/>
    <property type="match status" value="1"/>
</dbReference>
<evidence type="ECO:0000259" key="14">
    <source>
        <dbReference type="Pfam" id="PF08263"/>
    </source>
</evidence>
<keyword evidence="17" id="KW-1185">Reference proteome</keyword>
<keyword evidence="4" id="KW-0433">Leucine-rich repeat</keyword>
<dbReference type="Gene3D" id="3.80.10.10">
    <property type="entry name" value="Ribonuclease Inhibitor"/>
    <property type="match status" value="4"/>
</dbReference>
<evidence type="ECO:0000259" key="15">
    <source>
        <dbReference type="Pfam" id="PF23598"/>
    </source>
</evidence>
<dbReference type="InterPro" id="IPR013210">
    <property type="entry name" value="LRR_N_plant-typ"/>
</dbReference>
<dbReference type="SMART" id="SM00365">
    <property type="entry name" value="LRR_SD22"/>
    <property type="match status" value="4"/>
</dbReference>
<evidence type="ECO:0000256" key="6">
    <source>
        <dbReference type="ARBA" id="ARBA00022729"/>
    </source>
</evidence>
<keyword evidence="8 12" id="KW-1133">Transmembrane helix</keyword>
<dbReference type="InterPro" id="IPR003591">
    <property type="entry name" value="Leu-rich_rpt_typical-subtyp"/>
</dbReference>
<dbReference type="EMBL" id="CM017328">
    <property type="protein sequence ID" value="KAE8124790.1"/>
    <property type="molecule type" value="Genomic_DNA"/>
</dbReference>
<dbReference type="PRINTS" id="PR00019">
    <property type="entry name" value="LEURICHRPT"/>
</dbReference>
<dbReference type="FunFam" id="3.80.10.10:FF:000041">
    <property type="entry name" value="LRR receptor-like serine/threonine-protein kinase ERECTA"/>
    <property type="match status" value="1"/>
</dbReference>
<dbReference type="Pfam" id="PF08263">
    <property type="entry name" value="LRRNT_2"/>
    <property type="match status" value="1"/>
</dbReference>
<dbReference type="PROSITE" id="PS51450">
    <property type="entry name" value="LRR"/>
    <property type="match status" value="2"/>
</dbReference>
<evidence type="ECO:0000256" key="11">
    <source>
        <dbReference type="ARBA" id="ARBA00023180"/>
    </source>
</evidence>
<keyword evidence="10" id="KW-0675">Receptor</keyword>
<protein>
    <submittedName>
        <fullName evidence="16">Uncharacterized protein</fullName>
    </submittedName>
</protein>
<dbReference type="InterPro" id="IPR046956">
    <property type="entry name" value="RLP23-like"/>
</dbReference>
<evidence type="ECO:0000256" key="4">
    <source>
        <dbReference type="ARBA" id="ARBA00022614"/>
    </source>
</evidence>
<evidence type="ECO:0000256" key="10">
    <source>
        <dbReference type="ARBA" id="ARBA00023170"/>
    </source>
</evidence>
<dbReference type="Pfam" id="PF00560">
    <property type="entry name" value="LRR_1"/>
    <property type="match status" value="5"/>
</dbReference>
<accession>A0A5N6RU01</accession>
<keyword evidence="5 12" id="KW-0812">Transmembrane</keyword>
<evidence type="ECO:0000256" key="7">
    <source>
        <dbReference type="ARBA" id="ARBA00022737"/>
    </source>
</evidence>
<evidence type="ECO:0000256" key="9">
    <source>
        <dbReference type="ARBA" id="ARBA00023136"/>
    </source>
</evidence>
<dbReference type="SUPFAM" id="SSF52058">
    <property type="entry name" value="L domain-like"/>
    <property type="match status" value="2"/>
</dbReference>
<gene>
    <name evidence="16" type="ORF">FH972_019643</name>
</gene>
<evidence type="ECO:0000313" key="17">
    <source>
        <dbReference type="Proteomes" id="UP000327013"/>
    </source>
</evidence>
<proteinExistence type="inferred from homology"/>
<evidence type="ECO:0000256" key="1">
    <source>
        <dbReference type="ARBA" id="ARBA00004251"/>
    </source>
</evidence>
<name>A0A5N6RU01_9ROSI</name>
<evidence type="ECO:0000256" key="13">
    <source>
        <dbReference type="SAM" id="SignalP"/>
    </source>
</evidence>